<dbReference type="InterPro" id="IPR036879">
    <property type="entry name" value="TF_MADSbox_sf"/>
</dbReference>
<keyword evidence="5" id="KW-0539">Nucleus</keyword>
<gene>
    <name evidence="9" type="primary">LOC123429603</name>
</gene>
<name>A0A8I6WHC4_HORVV</name>
<dbReference type="Gramene" id="HORVU.MOREX.r3.2HG0119930.1">
    <property type="protein sequence ID" value="HORVU.MOREX.r3.2HG0119930.1.CDS1"/>
    <property type="gene ID" value="HORVU.MOREX.r3.2HG0119930"/>
</dbReference>
<evidence type="ECO:0000256" key="7">
    <source>
        <dbReference type="SAM" id="MobiDB-lite"/>
    </source>
</evidence>
<feature type="compositionally biased region" description="Polar residues" evidence="7">
    <location>
        <begin position="311"/>
        <end position="327"/>
    </location>
</feature>
<dbReference type="InterPro" id="IPR050142">
    <property type="entry name" value="MADS-box/MEF2_TF"/>
</dbReference>
<dbReference type="GeneID" id="123429603"/>
<dbReference type="KEGG" id="hvg:123429603"/>
<evidence type="ECO:0000256" key="6">
    <source>
        <dbReference type="SAM" id="Coils"/>
    </source>
</evidence>
<dbReference type="RefSeq" id="XP_044969563.1">
    <property type="nucleotide sequence ID" value="XM_045113628.1"/>
</dbReference>
<dbReference type="GO" id="GO:0046983">
    <property type="term" value="F:protein dimerization activity"/>
    <property type="evidence" value="ECO:0007669"/>
    <property type="project" value="InterPro"/>
</dbReference>
<feature type="coiled-coil region" evidence="6">
    <location>
        <begin position="90"/>
        <end position="117"/>
    </location>
</feature>
<dbReference type="InterPro" id="IPR002100">
    <property type="entry name" value="TF_MADSbox"/>
</dbReference>
<keyword evidence="3" id="KW-0238">DNA-binding</keyword>
<proteinExistence type="predicted"/>
<dbReference type="GO" id="GO:0003677">
    <property type="term" value="F:DNA binding"/>
    <property type="evidence" value="ECO:0007669"/>
    <property type="project" value="UniProtKB-KW"/>
</dbReference>
<keyword evidence="6" id="KW-0175">Coiled coil</keyword>
<evidence type="ECO:0000256" key="1">
    <source>
        <dbReference type="ARBA" id="ARBA00004123"/>
    </source>
</evidence>
<dbReference type="AlphaFoldDB" id="A0A8I6WHC4"/>
<feature type="region of interest" description="Disordered" evidence="7">
    <location>
        <begin position="286"/>
        <end position="330"/>
    </location>
</feature>
<dbReference type="OrthoDB" id="601557at2759"/>
<dbReference type="PANTHER" id="PTHR48019">
    <property type="entry name" value="SERUM RESPONSE FACTOR HOMOLOG"/>
    <property type="match status" value="1"/>
</dbReference>
<keyword evidence="10" id="KW-1185">Reference proteome</keyword>
<dbReference type="PROSITE" id="PS50066">
    <property type="entry name" value="MADS_BOX_2"/>
    <property type="match status" value="1"/>
</dbReference>
<accession>A0A8I6WHC4</accession>
<evidence type="ECO:0000313" key="10">
    <source>
        <dbReference type="Proteomes" id="UP000011116"/>
    </source>
</evidence>
<reference evidence="10" key="1">
    <citation type="journal article" date="2012" name="Nature">
        <title>A physical, genetic and functional sequence assembly of the barley genome.</title>
        <authorList>
            <consortium name="The International Barley Genome Sequencing Consortium"/>
            <person name="Mayer K.F."/>
            <person name="Waugh R."/>
            <person name="Brown J.W."/>
            <person name="Schulman A."/>
            <person name="Langridge P."/>
            <person name="Platzer M."/>
            <person name="Fincher G.B."/>
            <person name="Muehlbauer G.J."/>
            <person name="Sato K."/>
            <person name="Close T.J."/>
            <person name="Wise R.P."/>
            <person name="Stein N."/>
        </authorList>
    </citation>
    <scope>NUCLEOTIDE SEQUENCE [LARGE SCALE GENOMIC DNA]</scope>
    <source>
        <strain evidence="10">cv. Morex</strain>
    </source>
</reference>
<feature type="region of interest" description="Disordered" evidence="7">
    <location>
        <begin position="208"/>
        <end position="267"/>
    </location>
</feature>
<dbReference type="EnsemblPlants" id="HORVU.MOREX.r3.2HG0119930.1">
    <property type="protein sequence ID" value="HORVU.MOREX.r3.2HG0119930.1.CDS1"/>
    <property type="gene ID" value="HORVU.MOREX.r3.2HG0119930"/>
</dbReference>
<evidence type="ECO:0000259" key="8">
    <source>
        <dbReference type="PROSITE" id="PS50066"/>
    </source>
</evidence>
<dbReference type="SMART" id="SM00432">
    <property type="entry name" value="MADS"/>
    <property type="match status" value="1"/>
</dbReference>
<sequence length="346" mass="38642">MARKKVPLRYIGNGAKETSRRRAYETRRKNLMKKAREMGILCNTKACVVVYDEGASAPDVYPSHAEAVAILNRYKDTPNMPRFKKVVTQEEVLTQRVAKLRHEADKLRREREDRETRMLLHKAMRGGNLNVEEVARVGSKLEEILKSLGERIAKNSMQPPVFQPQEPYGTGSVDIPAYQVPLPQQQQGPQPPVFQPQAPYVTGNVDMGPSPTYQMPPPPQQQQQGWQPPVFQPQAPHVTGSADMGPLPTYQVQPQQHHQGWKPSDLLPQEPYVTGNVAMGAPRMYQAPPPQQEGWLDTGRSEGNHDALLYNANSTGAPDGTATSSSAGFPFDDLMQFFDDMGSEFQ</sequence>
<evidence type="ECO:0000256" key="4">
    <source>
        <dbReference type="ARBA" id="ARBA00023163"/>
    </source>
</evidence>
<keyword evidence="2" id="KW-0805">Transcription regulation</keyword>
<evidence type="ECO:0000313" key="9">
    <source>
        <dbReference type="EnsemblPlants" id="HORVU.MOREX.r3.2HG0119930.1.CDS1"/>
    </source>
</evidence>
<keyword evidence="4" id="KW-0804">Transcription</keyword>
<comment type="subcellular location">
    <subcellularLocation>
        <location evidence="1">Nucleus</location>
    </subcellularLocation>
</comment>
<dbReference type="GO" id="GO:0005634">
    <property type="term" value="C:nucleus"/>
    <property type="evidence" value="ECO:0007669"/>
    <property type="project" value="UniProtKB-SubCell"/>
</dbReference>
<feature type="compositionally biased region" description="Low complexity" evidence="7">
    <location>
        <begin position="221"/>
        <end position="234"/>
    </location>
</feature>
<dbReference type="Gramene" id="HORVU.MOREX.r2.2HG0098720.1">
    <property type="protein sequence ID" value="HORVU.MOREX.r2.2HG0098720.1.CDS.1"/>
    <property type="gene ID" value="HORVU.MOREX.r2.2HG0098720"/>
</dbReference>
<evidence type="ECO:0000256" key="3">
    <source>
        <dbReference type="ARBA" id="ARBA00023125"/>
    </source>
</evidence>
<evidence type="ECO:0000256" key="2">
    <source>
        <dbReference type="ARBA" id="ARBA00023015"/>
    </source>
</evidence>
<evidence type="ECO:0000256" key="5">
    <source>
        <dbReference type="ARBA" id="ARBA00023242"/>
    </source>
</evidence>
<dbReference type="Pfam" id="PF00319">
    <property type="entry name" value="SRF-TF"/>
    <property type="match status" value="1"/>
</dbReference>
<dbReference type="Gene3D" id="3.40.1810.10">
    <property type="entry name" value="Transcription factor, MADS-box"/>
    <property type="match status" value="1"/>
</dbReference>
<reference evidence="9" key="2">
    <citation type="submission" date="2020-10" db="EMBL/GenBank/DDBJ databases">
        <authorList>
            <person name="Scholz U."/>
            <person name="Mascher M."/>
            <person name="Fiebig A."/>
        </authorList>
    </citation>
    <scope>NUCLEOTIDE SEQUENCE [LARGE SCALE GENOMIC DNA]</scope>
    <source>
        <strain evidence="9">cv. Morex</strain>
    </source>
</reference>
<feature type="domain" description="MADS-box" evidence="8">
    <location>
        <begin position="1"/>
        <end position="53"/>
    </location>
</feature>
<organism evidence="9 10">
    <name type="scientific">Hordeum vulgare subsp. vulgare</name>
    <name type="common">Domesticated barley</name>
    <dbReference type="NCBI Taxonomy" id="112509"/>
    <lineage>
        <taxon>Eukaryota</taxon>
        <taxon>Viridiplantae</taxon>
        <taxon>Streptophyta</taxon>
        <taxon>Embryophyta</taxon>
        <taxon>Tracheophyta</taxon>
        <taxon>Spermatophyta</taxon>
        <taxon>Magnoliopsida</taxon>
        <taxon>Liliopsida</taxon>
        <taxon>Poales</taxon>
        <taxon>Poaceae</taxon>
        <taxon>BOP clade</taxon>
        <taxon>Pooideae</taxon>
        <taxon>Triticodae</taxon>
        <taxon>Triticeae</taxon>
        <taxon>Hordeinae</taxon>
        <taxon>Hordeum</taxon>
    </lineage>
</organism>
<protein>
    <recommendedName>
        <fullName evidence="8">MADS-box domain-containing protein</fullName>
    </recommendedName>
</protein>
<dbReference type="Proteomes" id="UP000011116">
    <property type="component" value="Chromosome 2H"/>
</dbReference>
<dbReference type="SUPFAM" id="SSF55455">
    <property type="entry name" value="SRF-like"/>
    <property type="match status" value="1"/>
</dbReference>
<reference evidence="9" key="3">
    <citation type="submission" date="2022-01" db="UniProtKB">
        <authorList>
            <consortium name="EnsemblPlants"/>
        </authorList>
    </citation>
    <scope>IDENTIFICATION</scope>
    <source>
        <strain evidence="9">subsp. vulgare</strain>
    </source>
</reference>